<protein>
    <recommendedName>
        <fullName evidence="4">DUF1236 domain-containing protein</fullName>
    </recommendedName>
</protein>
<dbReference type="PATRIC" id="fig|1028800.3.peg.5399"/>
<reference evidence="3" key="1">
    <citation type="journal article" date="2014" name="BMC Genomics">
        <title>Genome sequencing of two Neorhizobium galegae strains reveals a noeT gene responsible for the unusual acetylation of the nodulation factors.</title>
        <authorList>
            <person name="Osterman J."/>
            <person name="Marsh J."/>
            <person name="Laine P.K."/>
            <person name="Zeng Z."/>
            <person name="Alatalo E."/>
            <person name="Sullivan J.T."/>
            <person name="Young J.P."/>
            <person name="Thomas-Oates J."/>
            <person name="Paulin L."/>
            <person name="Lindstrom K."/>
        </authorList>
    </citation>
    <scope>NUCLEOTIDE SEQUENCE [LARGE SCALE GENOMIC DNA]</scope>
    <source>
        <strain evidence="3">HAMBI 540</strain>
    </source>
</reference>
<evidence type="ECO:0000313" key="3">
    <source>
        <dbReference type="Proteomes" id="UP000028181"/>
    </source>
</evidence>
<sequence length="95" mass="10131">MKNFILAAALVAVASGAFAQQPTAAPPDKAVDFVSRQPMPANPVQVSEKIALGQPIPNNLVLSPIPDTPNFAFAIVNQKRLIIDPKSFVVVRIVE</sequence>
<feature type="chain" id="PRO_5001653533" description="DUF1236 domain-containing protein" evidence="1">
    <location>
        <begin position="20"/>
        <end position="95"/>
    </location>
</feature>
<dbReference type="OrthoDB" id="8020822at2"/>
<dbReference type="RefSeq" id="WP_051909817.1">
    <property type="nucleotide sequence ID" value="NZ_HG938354.1"/>
</dbReference>
<evidence type="ECO:0000313" key="2">
    <source>
        <dbReference type="EMBL" id="CDN51448.1"/>
    </source>
</evidence>
<dbReference type="InterPro" id="IPR009642">
    <property type="entry name" value="DUF1236"/>
</dbReference>
<dbReference type="eggNOG" id="ENOG50312Y5">
    <property type="taxonomic scope" value="Bacteria"/>
</dbReference>
<dbReference type="Proteomes" id="UP000028181">
    <property type="component" value="Plasmid pHAMBI540a"/>
</dbReference>
<keyword evidence="3" id="KW-1185">Reference proteome</keyword>
<feature type="signal peptide" evidence="1">
    <location>
        <begin position="1"/>
        <end position="19"/>
    </location>
</feature>
<gene>
    <name evidence="2" type="ORF">RG540_PA07720</name>
</gene>
<name>A0A068SZ59_NEOGA</name>
<evidence type="ECO:0000256" key="1">
    <source>
        <dbReference type="SAM" id="SignalP"/>
    </source>
</evidence>
<accession>A0A068SZ59</accession>
<evidence type="ECO:0008006" key="4">
    <source>
        <dbReference type="Google" id="ProtNLM"/>
    </source>
</evidence>
<dbReference type="GeneID" id="24260988"/>
<dbReference type="Pfam" id="PF06823">
    <property type="entry name" value="DUF1236"/>
    <property type="match status" value="1"/>
</dbReference>
<dbReference type="EMBL" id="HG938354">
    <property type="protein sequence ID" value="CDN51448.1"/>
    <property type="molecule type" value="Genomic_DNA"/>
</dbReference>
<dbReference type="AlphaFoldDB" id="A0A068SZ59"/>
<organism evidence="2 3">
    <name type="scientific">Neorhizobium galegae bv. orientalis str. HAMBI 540</name>
    <dbReference type="NCBI Taxonomy" id="1028800"/>
    <lineage>
        <taxon>Bacteria</taxon>
        <taxon>Pseudomonadati</taxon>
        <taxon>Pseudomonadota</taxon>
        <taxon>Alphaproteobacteria</taxon>
        <taxon>Hyphomicrobiales</taxon>
        <taxon>Rhizobiaceae</taxon>
        <taxon>Rhizobium/Agrobacterium group</taxon>
        <taxon>Neorhizobium</taxon>
    </lineage>
</organism>
<geneLocation type="plasmid" evidence="3">
    <name>II</name>
</geneLocation>
<dbReference type="KEGG" id="ngg:RG540_PA07720"/>
<keyword evidence="1" id="KW-0732">Signal</keyword>
<dbReference type="HOGENOM" id="CLU_149985_2_0_5"/>
<keyword evidence="2" id="KW-0614">Plasmid</keyword>
<proteinExistence type="predicted"/>